<evidence type="ECO:0000313" key="2">
    <source>
        <dbReference type="EMBL" id="GAH75348.1"/>
    </source>
</evidence>
<comment type="caution">
    <text evidence="2">The sequence shown here is derived from an EMBL/GenBank/DDBJ whole genome shotgun (WGS) entry which is preliminary data.</text>
</comment>
<gene>
    <name evidence="2" type="ORF">S03H2_42205</name>
</gene>
<dbReference type="NCBIfam" id="TIGR00237">
    <property type="entry name" value="xseA"/>
    <property type="match status" value="1"/>
</dbReference>
<dbReference type="PANTHER" id="PTHR30008:SF0">
    <property type="entry name" value="EXODEOXYRIBONUCLEASE 7 LARGE SUBUNIT"/>
    <property type="match status" value="1"/>
</dbReference>
<dbReference type="GO" id="GO:0009318">
    <property type="term" value="C:exodeoxyribonuclease VII complex"/>
    <property type="evidence" value="ECO:0007669"/>
    <property type="project" value="InterPro"/>
</dbReference>
<proteinExistence type="predicted"/>
<feature type="domain" description="Exonuclease VII large subunit C-terminal" evidence="1">
    <location>
        <begin position="55"/>
        <end position="255"/>
    </location>
</feature>
<dbReference type="EMBL" id="BARU01026257">
    <property type="protein sequence ID" value="GAH75348.1"/>
    <property type="molecule type" value="Genomic_DNA"/>
</dbReference>
<evidence type="ECO:0000259" key="1">
    <source>
        <dbReference type="Pfam" id="PF02601"/>
    </source>
</evidence>
<feature type="non-terminal residue" evidence="2">
    <location>
        <position position="257"/>
    </location>
</feature>
<organism evidence="2">
    <name type="scientific">marine sediment metagenome</name>
    <dbReference type="NCBI Taxonomy" id="412755"/>
    <lineage>
        <taxon>unclassified sequences</taxon>
        <taxon>metagenomes</taxon>
        <taxon>ecological metagenomes</taxon>
    </lineage>
</organism>
<name>X1JZR7_9ZZZZ</name>
<dbReference type="InterPro" id="IPR003753">
    <property type="entry name" value="Exonuc_VII_L"/>
</dbReference>
<dbReference type="GO" id="GO:0006308">
    <property type="term" value="P:DNA catabolic process"/>
    <property type="evidence" value="ECO:0007669"/>
    <property type="project" value="InterPro"/>
</dbReference>
<dbReference type="PANTHER" id="PTHR30008">
    <property type="entry name" value="EXODEOXYRIBONUCLEASE 7 LARGE SUBUNIT"/>
    <property type="match status" value="1"/>
</dbReference>
<dbReference type="Pfam" id="PF02601">
    <property type="entry name" value="Exonuc_VII_L"/>
    <property type="match status" value="1"/>
</dbReference>
<protein>
    <recommendedName>
        <fullName evidence="1">Exonuclease VII large subunit C-terminal domain-containing protein</fullName>
    </recommendedName>
</protein>
<reference evidence="2" key="1">
    <citation type="journal article" date="2014" name="Front. Microbiol.">
        <title>High frequency of phylogenetically diverse reductive dehalogenase-homologous genes in deep subseafloor sedimentary metagenomes.</title>
        <authorList>
            <person name="Kawai M."/>
            <person name="Futagami T."/>
            <person name="Toyoda A."/>
            <person name="Takaki Y."/>
            <person name="Nishi S."/>
            <person name="Hori S."/>
            <person name="Arai W."/>
            <person name="Tsubouchi T."/>
            <person name="Morono Y."/>
            <person name="Uchiyama I."/>
            <person name="Ito T."/>
            <person name="Fujiyama A."/>
            <person name="Inagaki F."/>
            <person name="Takami H."/>
        </authorList>
    </citation>
    <scope>NUCLEOTIDE SEQUENCE</scope>
    <source>
        <strain evidence="2">Expedition CK06-06</strain>
    </source>
</reference>
<accession>X1JZR7</accession>
<dbReference type="InterPro" id="IPR020579">
    <property type="entry name" value="Exonuc_VII_lsu_C"/>
</dbReference>
<dbReference type="AlphaFoldDB" id="X1JZR7"/>
<sequence>MPFKNGLEVVAQGSMGVYKPQGKYQLYVQEIHPLGEGVLYLRFEQLKEELKRQGYFEPEHKVPLPYLPQRIGVVTSPEGAAIRDILTVLDGRFPNMEIVLSPCRVQGKEAPQAIAQAIRDLNDYGEVDVIIVGRGGGSFEDLFSFNERIVAEAIYDSRIPIVSAVGHEIDVTISDFVADKRAPTPSAAAELIIPKKKDLLESLRGQQQRVSYLINNYLDIARADLDKIKSSPAFRQPYRRIEDLRQEMDDFERRIGS</sequence>
<dbReference type="GO" id="GO:0008855">
    <property type="term" value="F:exodeoxyribonuclease VII activity"/>
    <property type="evidence" value="ECO:0007669"/>
    <property type="project" value="InterPro"/>
</dbReference>